<dbReference type="PANTHER" id="PTHR24305">
    <property type="entry name" value="CYTOCHROME P450"/>
    <property type="match status" value="1"/>
</dbReference>
<proteinExistence type="inferred from homology"/>
<comment type="caution">
    <text evidence="9">The sequence shown here is derived from an EMBL/GenBank/DDBJ whole genome shotgun (WGS) entry which is preliminary data.</text>
</comment>
<dbReference type="PRINTS" id="PR00385">
    <property type="entry name" value="P450"/>
</dbReference>
<dbReference type="InterPro" id="IPR017972">
    <property type="entry name" value="Cyt_P450_CS"/>
</dbReference>
<keyword evidence="5 8" id="KW-0560">Oxidoreductase</keyword>
<evidence type="ECO:0000313" key="9">
    <source>
        <dbReference type="EMBL" id="KAK8868879.1"/>
    </source>
</evidence>
<organism evidence="9 10">
    <name type="scientific">Apiospora arundinis</name>
    <dbReference type="NCBI Taxonomy" id="335852"/>
    <lineage>
        <taxon>Eukaryota</taxon>
        <taxon>Fungi</taxon>
        <taxon>Dikarya</taxon>
        <taxon>Ascomycota</taxon>
        <taxon>Pezizomycotina</taxon>
        <taxon>Sordariomycetes</taxon>
        <taxon>Xylariomycetidae</taxon>
        <taxon>Amphisphaeriales</taxon>
        <taxon>Apiosporaceae</taxon>
        <taxon>Apiospora</taxon>
    </lineage>
</organism>
<keyword evidence="3 8" id="KW-0349">Heme</keyword>
<evidence type="ECO:0000256" key="2">
    <source>
        <dbReference type="ARBA" id="ARBA00010617"/>
    </source>
</evidence>
<dbReference type="Pfam" id="PF00067">
    <property type="entry name" value="p450"/>
    <property type="match status" value="1"/>
</dbReference>
<evidence type="ECO:0000256" key="5">
    <source>
        <dbReference type="ARBA" id="ARBA00023002"/>
    </source>
</evidence>
<dbReference type="InterPro" id="IPR002401">
    <property type="entry name" value="Cyt_P450_E_grp-I"/>
</dbReference>
<dbReference type="Proteomes" id="UP001390339">
    <property type="component" value="Unassembled WGS sequence"/>
</dbReference>
<accession>A0ABR2IVM7</accession>
<evidence type="ECO:0000256" key="4">
    <source>
        <dbReference type="ARBA" id="ARBA00022723"/>
    </source>
</evidence>
<comment type="cofactor">
    <cofactor evidence="1">
        <name>heme</name>
        <dbReference type="ChEBI" id="CHEBI:30413"/>
    </cofactor>
</comment>
<dbReference type="InterPro" id="IPR001128">
    <property type="entry name" value="Cyt_P450"/>
</dbReference>
<name>A0ABR2IVM7_9PEZI</name>
<evidence type="ECO:0000256" key="6">
    <source>
        <dbReference type="ARBA" id="ARBA00023004"/>
    </source>
</evidence>
<evidence type="ECO:0000256" key="8">
    <source>
        <dbReference type="RuleBase" id="RU000461"/>
    </source>
</evidence>
<keyword evidence="4 8" id="KW-0479">Metal-binding</keyword>
<dbReference type="EMBL" id="JAPCWZ010000004">
    <property type="protein sequence ID" value="KAK8868879.1"/>
    <property type="molecule type" value="Genomic_DNA"/>
</dbReference>
<evidence type="ECO:0000256" key="3">
    <source>
        <dbReference type="ARBA" id="ARBA00022617"/>
    </source>
</evidence>
<dbReference type="SUPFAM" id="SSF48264">
    <property type="entry name" value="Cytochrome P450"/>
    <property type="match status" value="1"/>
</dbReference>
<dbReference type="InterPro" id="IPR036396">
    <property type="entry name" value="Cyt_P450_sf"/>
</dbReference>
<dbReference type="CDD" id="cd11058">
    <property type="entry name" value="CYP60B-like"/>
    <property type="match status" value="1"/>
</dbReference>
<keyword evidence="10" id="KW-1185">Reference proteome</keyword>
<gene>
    <name evidence="9" type="ORF">PGQ11_007457</name>
</gene>
<evidence type="ECO:0000313" key="10">
    <source>
        <dbReference type="Proteomes" id="UP001390339"/>
    </source>
</evidence>
<dbReference type="InterPro" id="IPR050121">
    <property type="entry name" value="Cytochrome_P450_monoxygenase"/>
</dbReference>
<protein>
    <submittedName>
        <fullName evidence="9">Cytochrome P450 monooxygenase alt3</fullName>
    </submittedName>
</protein>
<keyword evidence="7 8" id="KW-0503">Monooxygenase</keyword>
<keyword evidence="6 8" id="KW-0408">Iron</keyword>
<evidence type="ECO:0000256" key="7">
    <source>
        <dbReference type="ARBA" id="ARBA00023033"/>
    </source>
</evidence>
<dbReference type="PRINTS" id="PR00463">
    <property type="entry name" value="EP450I"/>
</dbReference>
<dbReference type="GO" id="GO:0004497">
    <property type="term" value="F:monooxygenase activity"/>
    <property type="evidence" value="ECO:0007669"/>
    <property type="project" value="UniProtKB-KW"/>
</dbReference>
<sequence length="520" mass="58260">MLLIDLPPLSAARLAAGSLSLLVLYLLARALYNVFLHPLRSYPGPKLWAASRLPWVLASQRGELAWSLLALHERYGPVVRIAPDELSYTGTGGDAWKKIYGRRGADEFPKCLDGRAIAGPNIRQTAADGIISAPHDKHARLRRAVAPAFSERALREQEGFLQLYTGKLMEQLRRCCRAGAGDGGGSEPQDMMRWYNLFTFDVMSDLAFGQAMGCLDNADQPWLQILGARTKSIVWYQVLIYYGLDRWAGLFTPNSMMEARQKHVQMTAAKVTRRIQQQQNSEDRKDFLSYLLQNKGEETLTNRELVTMASSFIVAGSGTSASALAGITFFLCSNPEKYQKLSSEIRSAFTSEADITLESTSRLNYLKAVIEEGLRLYPPSPSTFPRFVQGKGEEIEGRWVPGGTAVGVHQFSAGRSSINFKDAKAFIPERWLPLPESAEYANDVRSAVQPFSYGPRNCIGVNMAYAEMRVVLSHLFWNFDIELVVNGTRDGTNPWIDEQKTWLVWHKIPLMMNLSTRFRA</sequence>
<dbReference type="PANTHER" id="PTHR24305:SF230">
    <property type="entry name" value="P450, PUTATIVE (EUROFUNG)-RELATED"/>
    <property type="match status" value="1"/>
</dbReference>
<comment type="similarity">
    <text evidence="2 8">Belongs to the cytochrome P450 family.</text>
</comment>
<reference evidence="9 10" key="1">
    <citation type="journal article" date="2024" name="IMA Fungus">
        <title>Apiospora arundinis, a panoply of carbohydrate-active enzymes and secondary metabolites.</title>
        <authorList>
            <person name="Sorensen T."/>
            <person name="Petersen C."/>
            <person name="Muurmann A.T."/>
            <person name="Christiansen J.V."/>
            <person name="Brundto M.L."/>
            <person name="Overgaard C.K."/>
            <person name="Boysen A.T."/>
            <person name="Wollenberg R.D."/>
            <person name="Larsen T.O."/>
            <person name="Sorensen J.L."/>
            <person name="Nielsen K.L."/>
            <person name="Sondergaard T.E."/>
        </authorList>
    </citation>
    <scope>NUCLEOTIDE SEQUENCE [LARGE SCALE GENOMIC DNA]</scope>
    <source>
        <strain evidence="9 10">AAU 773</strain>
    </source>
</reference>
<dbReference type="Gene3D" id="1.10.630.10">
    <property type="entry name" value="Cytochrome P450"/>
    <property type="match status" value="1"/>
</dbReference>
<evidence type="ECO:0000256" key="1">
    <source>
        <dbReference type="ARBA" id="ARBA00001971"/>
    </source>
</evidence>
<dbReference type="PROSITE" id="PS00086">
    <property type="entry name" value="CYTOCHROME_P450"/>
    <property type="match status" value="1"/>
</dbReference>